<evidence type="ECO:0000256" key="1">
    <source>
        <dbReference type="ARBA" id="ARBA00008834"/>
    </source>
</evidence>
<keyword evidence="3 4" id="KW-0326">Glycosidase</keyword>
<dbReference type="InterPro" id="IPR012334">
    <property type="entry name" value="Pectin_lyas_fold"/>
</dbReference>
<name>A0A699V375_TANCI</name>
<reference evidence="5" key="1">
    <citation type="journal article" date="2019" name="Sci. Rep.">
        <title>Draft genome of Tanacetum cinerariifolium, the natural source of mosquito coil.</title>
        <authorList>
            <person name="Yamashiro T."/>
            <person name="Shiraishi A."/>
            <person name="Satake H."/>
            <person name="Nakayama K."/>
        </authorList>
    </citation>
    <scope>NUCLEOTIDE SEQUENCE</scope>
</reference>
<evidence type="ECO:0000256" key="2">
    <source>
        <dbReference type="ARBA" id="ARBA00022801"/>
    </source>
</evidence>
<dbReference type="SUPFAM" id="SSF51126">
    <property type="entry name" value="Pectin lyase-like"/>
    <property type="match status" value="1"/>
</dbReference>
<protein>
    <submittedName>
        <fullName evidence="5">Exopolygalacturonase-like</fullName>
    </submittedName>
</protein>
<dbReference type="EMBL" id="BKCJ011386095">
    <property type="protein sequence ID" value="GFD28513.1"/>
    <property type="molecule type" value="Genomic_DNA"/>
</dbReference>
<evidence type="ECO:0000313" key="5">
    <source>
        <dbReference type="EMBL" id="GFD28513.1"/>
    </source>
</evidence>
<organism evidence="5">
    <name type="scientific">Tanacetum cinerariifolium</name>
    <name type="common">Dalmatian daisy</name>
    <name type="synonym">Chrysanthemum cinerariifolium</name>
    <dbReference type="NCBI Taxonomy" id="118510"/>
    <lineage>
        <taxon>Eukaryota</taxon>
        <taxon>Viridiplantae</taxon>
        <taxon>Streptophyta</taxon>
        <taxon>Embryophyta</taxon>
        <taxon>Tracheophyta</taxon>
        <taxon>Spermatophyta</taxon>
        <taxon>Magnoliopsida</taxon>
        <taxon>eudicotyledons</taxon>
        <taxon>Gunneridae</taxon>
        <taxon>Pentapetalae</taxon>
        <taxon>asterids</taxon>
        <taxon>campanulids</taxon>
        <taxon>Asterales</taxon>
        <taxon>Asteraceae</taxon>
        <taxon>Asteroideae</taxon>
        <taxon>Anthemideae</taxon>
        <taxon>Anthemidinae</taxon>
        <taxon>Tanacetum</taxon>
    </lineage>
</organism>
<evidence type="ECO:0000256" key="3">
    <source>
        <dbReference type="ARBA" id="ARBA00023295"/>
    </source>
</evidence>
<comment type="similarity">
    <text evidence="1 4">Belongs to the glycosyl hydrolase 28 family.</text>
</comment>
<dbReference type="Pfam" id="PF00295">
    <property type="entry name" value="Glyco_hydro_28"/>
    <property type="match status" value="1"/>
</dbReference>
<feature type="non-terminal residue" evidence="5">
    <location>
        <position position="1"/>
    </location>
</feature>
<comment type="caution">
    <text evidence="5">The sequence shown here is derived from an EMBL/GenBank/DDBJ whole genome shotgun (WGS) entry which is preliminary data.</text>
</comment>
<keyword evidence="2 4" id="KW-0378">Hydrolase</keyword>
<dbReference type="Gene3D" id="2.160.20.10">
    <property type="entry name" value="Single-stranded right-handed beta-helix, Pectin lyase-like"/>
    <property type="match status" value="1"/>
</dbReference>
<dbReference type="InterPro" id="IPR011050">
    <property type="entry name" value="Pectin_lyase_fold/virulence"/>
</dbReference>
<accession>A0A699V375</accession>
<sequence length="80" mass="8766">KSKPSLVKVHKVIIRNVKGTATTPTVVKLRCSTANHGCENVKISDINLRYDGPHGPARQECCNVRPIYGGKVIPPPCTRF</sequence>
<dbReference type="AlphaFoldDB" id="A0A699V375"/>
<gene>
    <name evidence="5" type="ORF">Tci_900482</name>
</gene>
<dbReference type="GO" id="GO:0005975">
    <property type="term" value="P:carbohydrate metabolic process"/>
    <property type="evidence" value="ECO:0007669"/>
    <property type="project" value="InterPro"/>
</dbReference>
<dbReference type="InterPro" id="IPR000743">
    <property type="entry name" value="Glyco_hydro_28"/>
</dbReference>
<dbReference type="GO" id="GO:0004650">
    <property type="term" value="F:polygalacturonase activity"/>
    <property type="evidence" value="ECO:0007669"/>
    <property type="project" value="InterPro"/>
</dbReference>
<evidence type="ECO:0000256" key="4">
    <source>
        <dbReference type="RuleBase" id="RU361169"/>
    </source>
</evidence>
<proteinExistence type="inferred from homology"/>